<protein>
    <submittedName>
        <fullName evidence="1">Uncharacterized protein</fullName>
    </submittedName>
</protein>
<evidence type="ECO:0000313" key="1">
    <source>
        <dbReference type="EMBL" id="MBC2776288.1"/>
    </source>
</evidence>
<dbReference type="AlphaFoldDB" id="A0A842HR81"/>
<gene>
    <name evidence="1" type="ORF">H6P80_01515</name>
</gene>
<accession>A0A842HR81</accession>
<dbReference type="EMBL" id="JACJVJ010000001">
    <property type="protein sequence ID" value="MBC2776288.1"/>
    <property type="molecule type" value="Genomic_DNA"/>
</dbReference>
<sequence>MRFELVGKRRRVFGGSILTLVALEAGYVSRSRLDSFEIAGEPKLIYERAPIAQGQTLRWRTKTADMLEPGDIVGMDSLAHDPGPVGVEWQGTHLL</sequence>
<organism evidence="1 2">
    <name type="scientific">Parasphingopyxis marina</name>
    <dbReference type="NCBI Taxonomy" id="2761622"/>
    <lineage>
        <taxon>Bacteria</taxon>
        <taxon>Pseudomonadati</taxon>
        <taxon>Pseudomonadota</taxon>
        <taxon>Alphaproteobacteria</taxon>
        <taxon>Sphingomonadales</taxon>
        <taxon>Sphingomonadaceae</taxon>
        <taxon>Parasphingopyxis</taxon>
    </lineage>
</organism>
<name>A0A842HR81_9SPHN</name>
<comment type="caution">
    <text evidence="1">The sequence shown here is derived from an EMBL/GenBank/DDBJ whole genome shotgun (WGS) entry which is preliminary data.</text>
</comment>
<dbReference type="Proteomes" id="UP000564378">
    <property type="component" value="Unassembled WGS sequence"/>
</dbReference>
<evidence type="ECO:0000313" key="2">
    <source>
        <dbReference type="Proteomes" id="UP000564378"/>
    </source>
</evidence>
<dbReference type="RefSeq" id="WP_185799584.1">
    <property type="nucleotide sequence ID" value="NZ_JACJVJ010000001.1"/>
</dbReference>
<keyword evidence="2" id="KW-1185">Reference proteome</keyword>
<proteinExistence type="predicted"/>
<reference evidence="1 2" key="1">
    <citation type="submission" date="2020-08" db="EMBL/GenBank/DDBJ databases">
        <title>Draft genome sequence of Parasphingopyxis sp. GrpM-11.</title>
        <authorList>
            <person name="Oh J."/>
            <person name="Roh D.-H."/>
        </authorList>
    </citation>
    <scope>NUCLEOTIDE SEQUENCE [LARGE SCALE GENOMIC DNA]</scope>
    <source>
        <strain evidence="1 2">GrpM-11</strain>
    </source>
</reference>